<gene>
    <name evidence="6" type="ORF">CWE09_06950</name>
</gene>
<keyword evidence="4" id="KW-0143">Chaperone</keyword>
<dbReference type="GO" id="GO:0051082">
    <property type="term" value="F:unfolded protein binding"/>
    <property type="evidence" value="ECO:0007669"/>
    <property type="project" value="InterPro"/>
</dbReference>
<evidence type="ECO:0000313" key="7">
    <source>
        <dbReference type="Proteomes" id="UP000288293"/>
    </source>
</evidence>
<evidence type="ECO:0000256" key="5">
    <source>
        <dbReference type="ARBA" id="ARBA00023284"/>
    </source>
</evidence>
<reference evidence="6 7" key="1">
    <citation type="journal article" date="2011" name="Front. Microbiol.">
        <title>Genomic signatures of strain selection and enhancement in Bacillus atrophaeus var. globigii, a historical biowarfare simulant.</title>
        <authorList>
            <person name="Gibbons H.S."/>
            <person name="Broomall S.M."/>
            <person name="McNew L.A."/>
            <person name="Daligault H."/>
            <person name="Chapman C."/>
            <person name="Bruce D."/>
            <person name="Karavis M."/>
            <person name="Krepps M."/>
            <person name="McGregor P.A."/>
            <person name="Hong C."/>
            <person name="Park K.H."/>
            <person name="Akmal A."/>
            <person name="Feldman A."/>
            <person name="Lin J.S."/>
            <person name="Chang W.E."/>
            <person name="Higgs B.W."/>
            <person name="Demirev P."/>
            <person name="Lindquist J."/>
            <person name="Liem A."/>
            <person name="Fochler E."/>
            <person name="Read T.D."/>
            <person name="Tapia R."/>
            <person name="Johnson S."/>
            <person name="Bishop-Lilly K.A."/>
            <person name="Detter C."/>
            <person name="Han C."/>
            <person name="Sozhamannan S."/>
            <person name="Rosenzweig C.N."/>
            <person name="Skowronski E.W."/>
        </authorList>
    </citation>
    <scope>NUCLEOTIDE SEQUENCE [LARGE SCALE GENOMIC DNA]</scope>
    <source>
        <strain evidence="6 7">MLST1</strain>
    </source>
</reference>
<dbReference type="AlphaFoldDB" id="A0A432W8P7"/>
<evidence type="ECO:0000256" key="2">
    <source>
        <dbReference type="ARBA" id="ARBA00022833"/>
    </source>
</evidence>
<evidence type="ECO:0000256" key="4">
    <source>
        <dbReference type="ARBA" id="ARBA00023186"/>
    </source>
</evidence>
<dbReference type="SUPFAM" id="SSF118352">
    <property type="entry name" value="HSP33 redox switch-like"/>
    <property type="match status" value="1"/>
</dbReference>
<organism evidence="6 7">
    <name type="scientific">Aliidiomarina minuta</name>
    <dbReference type="NCBI Taxonomy" id="880057"/>
    <lineage>
        <taxon>Bacteria</taxon>
        <taxon>Pseudomonadati</taxon>
        <taxon>Pseudomonadota</taxon>
        <taxon>Gammaproteobacteria</taxon>
        <taxon>Alteromonadales</taxon>
        <taxon>Idiomarinaceae</taxon>
        <taxon>Aliidiomarina</taxon>
    </lineage>
</organism>
<dbReference type="Pfam" id="PF01430">
    <property type="entry name" value="HSP33"/>
    <property type="match status" value="1"/>
</dbReference>
<evidence type="ECO:0000256" key="3">
    <source>
        <dbReference type="ARBA" id="ARBA00023157"/>
    </source>
</evidence>
<dbReference type="GO" id="GO:0042026">
    <property type="term" value="P:protein refolding"/>
    <property type="evidence" value="ECO:0007669"/>
    <property type="project" value="TreeGrafter"/>
</dbReference>
<dbReference type="InterPro" id="IPR000397">
    <property type="entry name" value="Heat_shock_Hsp33"/>
</dbReference>
<dbReference type="EMBL" id="PIPL01000001">
    <property type="protein sequence ID" value="RUO26439.1"/>
    <property type="molecule type" value="Genomic_DNA"/>
</dbReference>
<dbReference type="NCBIfam" id="NF001033">
    <property type="entry name" value="PRK00114.1"/>
    <property type="match status" value="1"/>
</dbReference>
<dbReference type="GO" id="GO:0044183">
    <property type="term" value="F:protein folding chaperone"/>
    <property type="evidence" value="ECO:0007669"/>
    <property type="project" value="TreeGrafter"/>
</dbReference>
<dbReference type="PANTHER" id="PTHR30111">
    <property type="entry name" value="33 KDA CHAPERONIN"/>
    <property type="match status" value="1"/>
</dbReference>
<dbReference type="PIRSF" id="PIRSF005261">
    <property type="entry name" value="Heat_shock_Hsp33"/>
    <property type="match status" value="1"/>
</dbReference>
<evidence type="ECO:0000256" key="1">
    <source>
        <dbReference type="ARBA" id="ARBA00022490"/>
    </source>
</evidence>
<dbReference type="InterPro" id="IPR016154">
    <property type="entry name" value="Heat_shock_Hsp33_C"/>
</dbReference>
<dbReference type="OrthoDB" id="9793753at2"/>
<proteinExistence type="predicted"/>
<dbReference type="GO" id="GO:0005737">
    <property type="term" value="C:cytoplasm"/>
    <property type="evidence" value="ECO:0007669"/>
    <property type="project" value="InterPro"/>
</dbReference>
<keyword evidence="2" id="KW-0862">Zinc</keyword>
<dbReference type="Proteomes" id="UP000288293">
    <property type="component" value="Unassembled WGS sequence"/>
</dbReference>
<dbReference type="Gene3D" id="1.10.287.480">
    <property type="entry name" value="helix hairpin bin"/>
    <property type="match status" value="1"/>
</dbReference>
<keyword evidence="3" id="KW-1015">Disulfide bond</keyword>
<comment type="caution">
    <text evidence="6">The sequence shown here is derived from an EMBL/GenBank/DDBJ whole genome shotgun (WGS) entry which is preliminary data.</text>
</comment>
<dbReference type="PANTHER" id="PTHR30111:SF1">
    <property type="entry name" value="33 KDA CHAPERONIN"/>
    <property type="match status" value="1"/>
</dbReference>
<dbReference type="RefSeq" id="WP_126803251.1">
    <property type="nucleotide sequence ID" value="NZ_PIPL01000001.1"/>
</dbReference>
<dbReference type="InterPro" id="IPR023212">
    <property type="entry name" value="Hsp33_helix_hairpin_bin_dom_sf"/>
</dbReference>
<keyword evidence="1" id="KW-0963">Cytoplasm</keyword>
<keyword evidence="7" id="KW-1185">Reference proteome</keyword>
<dbReference type="SUPFAM" id="SSF64397">
    <property type="entry name" value="Hsp33 domain"/>
    <property type="match status" value="1"/>
</dbReference>
<protein>
    <submittedName>
        <fullName evidence="6">Hsp33 family molecular chaperone HslO</fullName>
    </submittedName>
</protein>
<accession>A0A432W8P7</accession>
<name>A0A432W8P7_9GAMM</name>
<evidence type="ECO:0000313" key="6">
    <source>
        <dbReference type="EMBL" id="RUO26439.1"/>
    </source>
</evidence>
<dbReference type="InterPro" id="IPR016153">
    <property type="entry name" value="Heat_shock_Hsp33_N"/>
</dbReference>
<keyword evidence="5" id="KW-0676">Redox-active center</keyword>
<dbReference type="Gene3D" id="3.55.30.10">
    <property type="entry name" value="Hsp33 domain"/>
    <property type="match status" value="1"/>
</dbReference>
<dbReference type="Gene3D" id="3.90.1280.10">
    <property type="entry name" value="HSP33 redox switch-like"/>
    <property type="match status" value="1"/>
</dbReference>
<sequence length="289" mass="32457">MLDSGDSLLRYTFGSLPVRGELVQLTGSYQRLTAGHNYPAVVQQMLGELMAVASLLTATLKFEGHINLQVQGNGCLNFMTVNGSHDQQLRGLARLTSEPMDDTFSGLTGNKAYLIITLSPAQGERYQGVVEVRPEDTQLNQVIERYFAQSEQLRTRIWLHADADFCGGMLLQALPGEEQDDDSFQHLEALTDTIRSEELKTLEGTQILHRLYHEQDVHLFPAMPVRFHCGCSHEKSMQALYSVPVAELKDILQEDGEIKLTCDYCLTEYRYNEEDVAAIQGHQPPTHTQ</sequence>